<dbReference type="Gene3D" id="2.60.40.2700">
    <property type="match status" value="2"/>
</dbReference>
<evidence type="ECO:0000256" key="1">
    <source>
        <dbReference type="SAM" id="MobiDB-lite"/>
    </source>
</evidence>
<name>A0A939BR56_9FIRM</name>
<dbReference type="EMBL" id="JAFBDQ010000002">
    <property type="protein sequence ID" value="MBM7555651.1"/>
    <property type="molecule type" value="Genomic_DNA"/>
</dbReference>
<proteinExistence type="predicted"/>
<feature type="signal peptide" evidence="2">
    <location>
        <begin position="1"/>
        <end position="26"/>
    </location>
</feature>
<evidence type="ECO:0000313" key="4">
    <source>
        <dbReference type="Proteomes" id="UP000774000"/>
    </source>
</evidence>
<accession>A0A939BR56</accession>
<dbReference type="Proteomes" id="UP000774000">
    <property type="component" value="Unassembled WGS sequence"/>
</dbReference>
<dbReference type="RefSeq" id="WP_204700377.1">
    <property type="nucleotide sequence ID" value="NZ_JAFBDQ010000002.1"/>
</dbReference>
<organism evidence="3 4">
    <name type="scientific">Halanaerobacter jeridensis</name>
    <dbReference type="NCBI Taxonomy" id="706427"/>
    <lineage>
        <taxon>Bacteria</taxon>
        <taxon>Bacillati</taxon>
        <taxon>Bacillota</taxon>
        <taxon>Clostridia</taxon>
        <taxon>Halanaerobiales</taxon>
        <taxon>Halobacteroidaceae</taxon>
        <taxon>Halanaerobacter</taxon>
    </lineage>
</organism>
<evidence type="ECO:0000256" key="2">
    <source>
        <dbReference type="SAM" id="SignalP"/>
    </source>
</evidence>
<protein>
    <submittedName>
        <fullName evidence="3">Uncharacterized protein</fullName>
    </submittedName>
</protein>
<reference evidence="3" key="1">
    <citation type="submission" date="2021-01" db="EMBL/GenBank/DDBJ databases">
        <title>Genomic Encyclopedia of Type Strains, Phase IV (KMG-IV): sequencing the most valuable type-strain genomes for metagenomic binning, comparative biology and taxonomic classification.</title>
        <authorList>
            <person name="Goeker M."/>
        </authorList>
    </citation>
    <scope>NUCLEOTIDE SEQUENCE</scope>
    <source>
        <strain evidence="3">DSM 23230</strain>
    </source>
</reference>
<keyword evidence="2" id="KW-0732">Signal</keyword>
<dbReference type="AlphaFoldDB" id="A0A939BR56"/>
<feature type="chain" id="PRO_5037714490" evidence="2">
    <location>
        <begin position="27"/>
        <end position="911"/>
    </location>
</feature>
<feature type="region of interest" description="Disordered" evidence="1">
    <location>
        <begin position="300"/>
        <end position="330"/>
    </location>
</feature>
<keyword evidence="4" id="KW-1185">Reference proteome</keyword>
<dbReference type="PROSITE" id="PS51257">
    <property type="entry name" value="PROKAR_LIPOPROTEIN"/>
    <property type="match status" value="1"/>
</dbReference>
<sequence>MNNNKFKILGILILALTVLFTLTACSSGGNKSSNVEKTTVTLEGVYSADHAEDFTVALGDEGTYTFAAADYSAADAKLEATVTVSKNQNTIELVSYPTTVDEGEYTVGEISQSKAAKVVFSAIDFNAEVNTEEEFEQALKNPAADEITITAQMISSFEFDQNVRDLTIYGQNNSLDGNLSIGDGETSIIVTVKKLEITGTLTVDVSQGDLNISRSTLNDVEINSVGSESFNMIDSSANNVNVNSTAQNASVNFFGSAVNNVRIDALNTRVGMSRGSSANNVEANQQADIIGDNAVDGVGSVNGNAADQVNQNPDETADEPDLGDNGDTEDPTGLELSVIDVFEYHFMVKVTDRSTGEALLDLSKSEFTLYKNGEEYLIENMEYENILGHPDYYTVYPTWSYSPILGYDVRVPEGNYTLNFSRDGLGSASVDFTNTIEVTVEDPYATAVIINGTAKERQTLTAGYIYNSSDAGHPEAETSPIIKWYKSDLVDGSYTEMTGDNIVEGAYTLTEADIDQYLKVGIIVQDTAGNTGSEMFSDPFGPINNFKELPEAVDLNITGTAVVGETITGSYTYVPSDYGYPEDESQYAWYHSNSSDYLGTIIDSAFGFTTADSSNISYVLQPEDIGKYIFLTITPKDDRTEGDGSGYTAASVEEEIVFGPVAAAGISEVDVSITEGSAVFSYSFYEDYDKSSEISYTEAVSTYGMSTAASTITLTNTESGETTASIDFDEAGVIGGLVTYENLAAIDTVFSEDFLSWSLPPNKVIIDTVGNYTGFPWSMTFEVGLEESDIAAFMNGLGLITTEITSKETHYNITVDSTSMIPANNPISGNTTSITDQVTVAEFMGNINFPIASSYKIANSSTITGEFANWDFDSITAKNDTDNLAEDDLLLVKAVDGTLRGYYINVVESVS</sequence>
<feature type="compositionally biased region" description="Acidic residues" evidence="1">
    <location>
        <begin position="315"/>
        <end position="330"/>
    </location>
</feature>
<gene>
    <name evidence="3" type="ORF">JOC47_000476</name>
</gene>
<evidence type="ECO:0000313" key="3">
    <source>
        <dbReference type="EMBL" id="MBM7555651.1"/>
    </source>
</evidence>
<feature type="compositionally biased region" description="Polar residues" evidence="1">
    <location>
        <begin position="301"/>
        <end position="314"/>
    </location>
</feature>
<comment type="caution">
    <text evidence="3">The sequence shown here is derived from an EMBL/GenBank/DDBJ whole genome shotgun (WGS) entry which is preliminary data.</text>
</comment>